<keyword evidence="2" id="KW-1185">Reference proteome</keyword>
<evidence type="ECO:0000313" key="2">
    <source>
        <dbReference type="Proteomes" id="UP000232323"/>
    </source>
</evidence>
<dbReference type="Pfam" id="PF04134">
    <property type="entry name" value="DCC1-like"/>
    <property type="match status" value="1"/>
</dbReference>
<dbReference type="OrthoDB" id="410458at2759"/>
<dbReference type="STRING" id="1157962.A0A250X8I3"/>
<dbReference type="InterPro" id="IPR052927">
    <property type="entry name" value="DCC_oxidoreductase"/>
</dbReference>
<accession>A0A250X8I3</accession>
<gene>
    <name evidence="1" type="ORF">CEUSTIGMA_g6826.t1</name>
</gene>
<dbReference type="EMBL" id="BEGY01000042">
    <property type="protein sequence ID" value="GAX79384.1"/>
    <property type="molecule type" value="Genomic_DNA"/>
</dbReference>
<reference evidence="1 2" key="1">
    <citation type="submission" date="2017-08" db="EMBL/GenBank/DDBJ databases">
        <title>Acidophilic green algal genome provides insights into adaptation to an acidic environment.</title>
        <authorList>
            <person name="Hirooka S."/>
            <person name="Hirose Y."/>
            <person name="Kanesaki Y."/>
            <person name="Higuchi S."/>
            <person name="Fujiwara T."/>
            <person name="Onuma R."/>
            <person name="Era A."/>
            <person name="Ohbayashi R."/>
            <person name="Uzuka A."/>
            <person name="Nozaki H."/>
            <person name="Yoshikawa H."/>
            <person name="Miyagishima S.Y."/>
        </authorList>
    </citation>
    <scope>NUCLEOTIDE SEQUENCE [LARGE SCALE GENOMIC DNA]</scope>
    <source>
        <strain evidence="1 2">NIES-2499</strain>
    </source>
</reference>
<sequence>MIVTCTGKKFGSLANPKIVSRTSPKLPCFALQVSAKPKAATSVSFLRVKGMRYCLPSVQLSAVNSTSYTVQPESVPSTSYPADDFANDRRPVILYDGVCNLCNGAVNLMLDLDPRGEFRMAALQSPAGRRLLQTCGRQPDDISSIVVVERGGKHHIKSDAILRIAQGLSNPFPLFALFGVPVPPFLRDSLYDLVADNRYSILGKRDVCRLKDDRFSERFIAE</sequence>
<comment type="caution">
    <text evidence="1">The sequence shown here is derived from an EMBL/GenBank/DDBJ whole genome shotgun (WGS) entry which is preliminary data.</text>
</comment>
<dbReference type="AlphaFoldDB" id="A0A250X8I3"/>
<dbReference type="PANTHER" id="PTHR33639">
    <property type="entry name" value="THIOL-DISULFIDE OXIDOREDUCTASE DCC"/>
    <property type="match status" value="1"/>
</dbReference>
<dbReference type="InterPro" id="IPR007263">
    <property type="entry name" value="DCC1-like"/>
</dbReference>
<protein>
    <recommendedName>
        <fullName evidence="3">Thiol-disulfide oxidoreductase DCC</fullName>
    </recommendedName>
</protein>
<evidence type="ECO:0008006" key="3">
    <source>
        <dbReference type="Google" id="ProtNLM"/>
    </source>
</evidence>
<dbReference type="GO" id="GO:0015035">
    <property type="term" value="F:protein-disulfide reductase activity"/>
    <property type="evidence" value="ECO:0007669"/>
    <property type="project" value="InterPro"/>
</dbReference>
<organism evidence="1 2">
    <name type="scientific">Chlamydomonas eustigma</name>
    <dbReference type="NCBI Taxonomy" id="1157962"/>
    <lineage>
        <taxon>Eukaryota</taxon>
        <taxon>Viridiplantae</taxon>
        <taxon>Chlorophyta</taxon>
        <taxon>core chlorophytes</taxon>
        <taxon>Chlorophyceae</taxon>
        <taxon>CS clade</taxon>
        <taxon>Chlamydomonadales</taxon>
        <taxon>Chlamydomonadaceae</taxon>
        <taxon>Chlamydomonas</taxon>
    </lineage>
</organism>
<dbReference type="PANTHER" id="PTHR33639:SF2">
    <property type="entry name" value="DUF393 DOMAIN-CONTAINING PROTEIN"/>
    <property type="match status" value="1"/>
</dbReference>
<dbReference type="Proteomes" id="UP000232323">
    <property type="component" value="Unassembled WGS sequence"/>
</dbReference>
<name>A0A250X8I3_9CHLO</name>
<evidence type="ECO:0000313" key="1">
    <source>
        <dbReference type="EMBL" id="GAX79384.1"/>
    </source>
</evidence>
<proteinExistence type="predicted"/>